<dbReference type="Gene3D" id="3.40.50.11200">
    <property type="match status" value="1"/>
</dbReference>
<organism evidence="2 3">
    <name type="scientific">Candidatus Prevotella avicola</name>
    <dbReference type="NCBI Taxonomy" id="2838738"/>
    <lineage>
        <taxon>Bacteria</taxon>
        <taxon>Pseudomonadati</taxon>
        <taxon>Bacteroidota</taxon>
        <taxon>Bacteroidia</taxon>
        <taxon>Bacteroidales</taxon>
        <taxon>Prevotellaceae</taxon>
        <taxon>Prevotella</taxon>
    </lineage>
</organism>
<protein>
    <submittedName>
        <fullName evidence="2">TIR domain-containing protein</fullName>
    </submittedName>
</protein>
<proteinExistence type="predicted"/>
<name>A0A9D2FXQ5_9BACT</name>
<gene>
    <name evidence="2" type="ORF">H9966_01605</name>
</gene>
<evidence type="ECO:0000313" key="3">
    <source>
        <dbReference type="Proteomes" id="UP000824055"/>
    </source>
</evidence>
<dbReference type="InterPro" id="IPR015032">
    <property type="entry name" value="ThsB__TIR-like_domain"/>
</dbReference>
<feature type="domain" description="Thoeris protein ThsB TIR-like" evidence="1">
    <location>
        <begin position="4"/>
        <end position="107"/>
    </location>
</feature>
<accession>A0A9D2FXQ5</accession>
<sequence length="138" mass="15611">MRVFISFDYENDRKYRYLLAALAANSNIDFTFEDTTSKEINSENVGRVKAVLTRKINESDITLVIVGKEANKLHQDAGLIGYKNWQNFEIAKSVEAGNKIVGVKLDRTYESPEELLGHCDAWAYSFELASITKALNQV</sequence>
<evidence type="ECO:0000313" key="2">
    <source>
        <dbReference type="EMBL" id="HIZ68576.1"/>
    </source>
</evidence>
<reference evidence="2" key="2">
    <citation type="submission" date="2021-04" db="EMBL/GenBank/DDBJ databases">
        <authorList>
            <person name="Gilroy R."/>
        </authorList>
    </citation>
    <scope>NUCLEOTIDE SEQUENCE</scope>
    <source>
        <strain evidence="2">ChiHecec3B27-8219</strain>
    </source>
</reference>
<evidence type="ECO:0000259" key="1">
    <source>
        <dbReference type="Pfam" id="PF08937"/>
    </source>
</evidence>
<dbReference type="AlphaFoldDB" id="A0A9D2FXQ5"/>
<dbReference type="Pfam" id="PF08937">
    <property type="entry name" value="ThsB_TIR"/>
    <property type="match status" value="1"/>
</dbReference>
<dbReference type="Proteomes" id="UP000824055">
    <property type="component" value="Unassembled WGS sequence"/>
</dbReference>
<dbReference type="EMBL" id="DXBE01000018">
    <property type="protein sequence ID" value="HIZ68576.1"/>
    <property type="molecule type" value="Genomic_DNA"/>
</dbReference>
<reference evidence="2" key="1">
    <citation type="journal article" date="2021" name="PeerJ">
        <title>Extensive microbial diversity within the chicken gut microbiome revealed by metagenomics and culture.</title>
        <authorList>
            <person name="Gilroy R."/>
            <person name="Ravi A."/>
            <person name="Getino M."/>
            <person name="Pursley I."/>
            <person name="Horton D.L."/>
            <person name="Alikhan N.F."/>
            <person name="Baker D."/>
            <person name="Gharbi K."/>
            <person name="Hall N."/>
            <person name="Watson M."/>
            <person name="Adriaenssens E.M."/>
            <person name="Foster-Nyarko E."/>
            <person name="Jarju S."/>
            <person name="Secka A."/>
            <person name="Antonio M."/>
            <person name="Oren A."/>
            <person name="Chaudhuri R.R."/>
            <person name="La Ragione R."/>
            <person name="Hildebrand F."/>
            <person name="Pallen M.J."/>
        </authorList>
    </citation>
    <scope>NUCLEOTIDE SEQUENCE</scope>
    <source>
        <strain evidence="2">ChiHecec3B27-8219</strain>
    </source>
</reference>
<comment type="caution">
    <text evidence="2">The sequence shown here is derived from an EMBL/GenBank/DDBJ whole genome shotgun (WGS) entry which is preliminary data.</text>
</comment>